<dbReference type="EMBL" id="CP003345">
    <property type="protein sequence ID" value="AFM04399.1"/>
    <property type="molecule type" value="Genomic_DNA"/>
</dbReference>
<accession>I4AKB4</accession>
<sequence length="104" mass="11866">MKDKNIFSSHFSKVFFVFFVVMIFTFTFGIIDADAQCAMCRATVETNYSNGDGGASTRLNSGILYLLCMPYLLIGTVAFFWYRKKQKNQRNGKRTFKISSNPAM</sequence>
<dbReference type="RefSeq" id="WP_014797848.1">
    <property type="nucleotide sequence ID" value="NC_018018.1"/>
</dbReference>
<dbReference type="AlphaFoldDB" id="I4AKB4"/>
<evidence type="ECO:0000256" key="1">
    <source>
        <dbReference type="SAM" id="Phobius"/>
    </source>
</evidence>
<dbReference type="PATRIC" id="fig|880071.3.peg.2002"/>
<organism evidence="2 3">
    <name type="scientific">Bernardetia litoralis (strain ATCC 23117 / DSM 6794 / NBRC 15988 / NCIMB 1366 / Fx l1 / Sio-4)</name>
    <name type="common">Flexibacter litoralis</name>
    <dbReference type="NCBI Taxonomy" id="880071"/>
    <lineage>
        <taxon>Bacteria</taxon>
        <taxon>Pseudomonadati</taxon>
        <taxon>Bacteroidota</taxon>
        <taxon>Cytophagia</taxon>
        <taxon>Cytophagales</taxon>
        <taxon>Bernardetiaceae</taxon>
        <taxon>Bernardetia</taxon>
    </lineage>
</organism>
<name>I4AKB4_BERLS</name>
<reference evidence="3" key="1">
    <citation type="submission" date="2012-06" db="EMBL/GenBank/DDBJ databases">
        <title>The complete genome of Flexibacter litoralis DSM 6794.</title>
        <authorList>
            <person name="Lucas S."/>
            <person name="Copeland A."/>
            <person name="Lapidus A."/>
            <person name="Glavina del Rio T."/>
            <person name="Dalin E."/>
            <person name="Tice H."/>
            <person name="Bruce D."/>
            <person name="Goodwin L."/>
            <person name="Pitluck S."/>
            <person name="Peters L."/>
            <person name="Ovchinnikova G."/>
            <person name="Lu M."/>
            <person name="Kyrpides N."/>
            <person name="Mavromatis K."/>
            <person name="Ivanova N."/>
            <person name="Brettin T."/>
            <person name="Detter J.C."/>
            <person name="Han C."/>
            <person name="Larimer F."/>
            <person name="Land M."/>
            <person name="Hauser L."/>
            <person name="Markowitz V."/>
            <person name="Cheng J.-F."/>
            <person name="Hugenholtz P."/>
            <person name="Woyke T."/>
            <person name="Wu D."/>
            <person name="Spring S."/>
            <person name="Lang E."/>
            <person name="Kopitz M."/>
            <person name="Brambilla E."/>
            <person name="Klenk H.-P."/>
            <person name="Eisen J.A."/>
        </authorList>
    </citation>
    <scope>NUCLEOTIDE SEQUENCE [LARGE SCALE GENOMIC DNA]</scope>
    <source>
        <strain evidence="3">ATCC 23117 / DSM 6794 / NBRC 15988 / NCIMB 1366 / Sio-4</strain>
    </source>
</reference>
<evidence type="ECO:0000313" key="2">
    <source>
        <dbReference type="EMBL" id="AFM04399.1"/>
    </source>
</evidence>
<keyword evidence="1" id="KW-0812">Transmembrane</keyword>
<dbReference type="STRING" id="880071.Fleli_2015"/>
<dbReference type="OrthoDB" id="678747at2"/>
<dbReference type="HOGENOM" id="CLU_177656_0_0_10"/>
<keyword evidence="1" id="KW-1133">Transmembrane helix</keyword>
<dbReference type="eggNOG" id="ENOG5032YGK">
    <property type="taxonomic scope" value="Bacteria"/>
</dbReference>
<feature type="transmembrane region" description="Helical" evidence="1">
    <location>
        <begin position="63"/>
        <end position="82"/>
    </location>
</feature>
<keyword evidence="1" id="KW-0472">Membrane</keyword>
<keyword evidence="3" id="KW-1185">Reference proteome</keyword>
<protein>
    <submittedName>
        <fullName evidence="2">Uncharacterized protein</fullName>
    </submittedName>
</protein>
<evidence type="ECO:0000313" key="3">
    <source>
        <dbReference type="Proteomes" id="UP000006054"/>
    </source>
</evidence>
<dbReference type="KEGG" id="fli:Fleli_2015"/>
<dbReference type="Proteomes" id="UP000006054">
    <property type="component" value="Chromosome"/>
</dbReference>
<proteinExistence type="predicted"/>
<feature type="transmembrane region" description="Helical" evidence="1">
    <location>
        <begin position="12"/>
        <end position="31"/>
    </location>
</feature>
<gene>
    <name evidence="2" type="ordered locus">Fleli_2015</name>
</gene>